<organism evidence="14 15">
    <name type="scientific">Chytriomyces confervae</name>
    <dbReference type="NCBI Taxonomy" id="246404"/>
    <lineage>
        <taxon>Eukaryota</taxon>
        <taxon>Fungi</taxon>
        <taxon>Fungi incertae sedis</taxon>
        <taxon>Chytridiomycota</taxon>
        <taxon>Chytridiomycota incertae sedis</taxon>
        <taxon>Chytridiomycetes</taxon>
        <taxon>Chytridiales</taxon>
        <taxon>Chytriomycetaceae</taxon>
        <taxon>Chytriomyces</taxon>
    </lineage>
</organism>
<evidence type="ECO:0000256" key="11">
    <source>
        <dbReference type="RuleBase" id="RU367108"/>
    </source>
</evidence>
<comment type="similarity">
    <text evidence="2 11">Belongs to the YME2 family.</text>
</comment>
<gene>
    <name evidence="14" type="ORF">CcCBS67573_g02491</name>
</gene>
<evidence type="ECO:0000313" key="15">
    <source>
        <dbReference type="Proteomes" id="UP000320333"/>
    </source>
</evidence>
<name>A0A507FIV3_9FUNG</name>
<sequence length="888" mass="99769">MATKRLFLPLQRISANLPPYSCLKEHRMLLPPAFMRTKPFPSCVNASASNRAVSGTAGAVEAFSNPSSSVVCPQVLAVWFDNIYPIRLSTWDPRHWWATYYARILKDSVKKDIIPPASTFKSNFSYLNSVSSIKEGGLLMRFEYDGNKQDAFDTITEFVDRKGLRSMVTLGQKIRAYPVEGEPWIEDLHSSIPSTRINLDFVGPALPIETLYNEFRRFGSMFDVVVDEKSGGKDAPRRGHVQFYSTRSATAARVCLNGKVINGTKVLISYEPALSRNFIFKMLRDHPRISIPIALALLALLSYLIFDPMRVFFITNTVTNRFSVTRYISDISETMKIAVRRFFFGSSLTSDKKSDYDDDDDYEKQQDYSASFAERKIHENTLLVYLKEAPDTAMLVHGPKGTKPSDLVDKCVQAEPYVLRINMDELINQADHVMLDRFADQFGCFPMFNWMVSSGAILDTIIAAGTGSKPGLNSTCEDQIKLVLEYANAAFNNIVTKESIKRQRLADQLEPVADSQEYGKLPEIQYPVVIIEGFLSNEKGRQSFLYELMTEWVSTIVEEHLAHVVFVSDNPSAFKYLGRAVSNKTVETITLKDASHESSLLYVYRRLGLPNSKPLPAELEDSVLAIGGRLTDLEQLLQKMKASLKAQRAAHGHEDLPQESQLAISILGLGPSVKVQDVVASASMEDLRDATIKSFNDMVVRSETEIRKAGLFEDIGAVISRRSEAPTEWSTVQMWKIVQLLSKFEEISYDDLRFHALFKGDEAPIQAIERAGLISVGHKDGRPFTIKAGRPLYRTAFKRLESDPKYAAIMGLKTTKTIATNELANLSALENELNLITGQSDSRLSWWARGEVRKRVDFLAKKIGESQRKIAALDAEQRKLSKAVKLEE</sequence>
<keyword evidence="5 11" id="KW-0999">Mitochondrion inner membrane</keyword>
<comment type="function">
    <text evidence="10 11">Plays a role in maintaining the mitochondrial genome and in controlling the mtDNA escape. Involved in the regulation of mtDNA nucleotide structure and number. May have a dispensable role in early maturation of pre-rRNA.</text>
</comment>
<dbReference type="InterPro" id="IPR000504">
    <property type="entry name" value="RRM_dom"/>
</dbReference>
<keyword evidence="7" id="KW-1133">Transmembrane helix</keyword>
<keyword evidence="11" id="KW-0507">mRNA processing</keyword>
<evidence type="ECO:0000256" key="4">
    <source>
        <dbReference type="ARBA" id="ARBA00022692"/>
    </source>
</evidence>
<evidence type="ECO:0000259" key="12">
    <source>
        <dbReference type="Pfam" id="PF00076"/>
    </source>
</evidence>
<dbReference type="PANTHER" id="PTHR32198">
    <property type="entry name" value="MITOCHONDRIAL ESCAPE PROTEIN 2"/>
    <property type="match status" value="1"/>
</dbReference>
<feature type="domain" description="RRM" evidence="12">
    <location>
        <begin position="209"/>
        <end position="266"/>
    </location>
</feature>
<dbReference type="InterPro" id="IPR039627">
    <property type="entry name" value="Yme2_C"/>
</dbReference>
<evidence type="ECO:0000256" key="6">
    <source>
        <dbReference type="ARBA" id="ARBA00022946"/>
    </source>
</evidence>
<dbReference type="Pfam" id="PF10443">
    <property type="entry name" value="RNA12"/>
    <property type="match status" value="1"/>
</dbReference>
<dbReference type="GO" id="GO:0006397">
    <property type="term" value="P:mRNA processing"/>
    <property type="evidence" value="ECO:0007669"/>
    <property type="project" value="UniProtKB-UniRule"/>
</dbReference>
<evidence type="ECO:0000259" key="13">
    <source>
        <dbReference type="Pfam" id="PF10443"/>
    </source>
</evidence>
<dbReference type="EMBL" id="QEAP01000053">
    <property type="protein sequence ID" value="TPX76234.1"/>
    <property type="molecule type" value="Genomic_DNA"/>
</dbReference>
<evidence type="ECO:0000256" key="1">
    <source>
        <dbReference type="ARBA" id="ARBA00004434"/>
    </source>
</evidence>
<dbReference type="InterPro" id="IPR035979">
    <property type="entry name" value="RBD_domain_sf"/>
</dbReference>
<accession>A0A507FIV3</accession>
<keyword evidence="4" id="KW-0812">Transmembrane</keyword>
<dbReference type="Pfam" id="PF00076">
    <property type="entry name" value="RRM_1"/>
    <property type="match status" value="1"/>
</dbReference>
<evidence type="ECO:0000256" key="5">
    <source>
        <dbReference type="ARBA" id="ARBA00022792"/>
    </source>
</evidence>
<dbReference type="SUPFAM" id="SSF54928">
    <property type="entry name" value="RNA-binding domain, RBD"/>
    <property type="match status" value="1"/>
</dbReference>
<dbReference type="OrthoDB" id="10267654at2759"/>
<dbReference type="GO" id="GO:0003723">
    <property type="term" value="F:RNA binding"/>
    <property type="evidence" value="ECO:0007669"/>
    <property type="project" value="UniProtKB-UniRule"/>
</dbReference>
<keyword evidence="11" id="KW-0694">RNA-binding</keyword>
<evidence type="ECO:0000256" key="3">
    <source>
        <dbReference type="ARBA" id="ARBA00020222"/>
    </source>
</evidence>
<evidence type="ECO:0000256" key="10">
    <source>
        <dbReference type="ARBA" id="ARBA00025276"/>
    </source>
</evidence>
<dbReference type="AlphaFoldDB" id="A0A507FIV3"/>
<proteinExistence type="inferred from homology"/>
<keyword evidence="15" id="KW-1185">Reference proteome</keyword>
<dbReference type="PANTHER" id="PTHR32198:SF2">
    <property type="entry name" value="MITOCHONDRIAL ESCAPE PROTEIN 2"/>
    <property type="match status" value="1"/>
</dbReference>
<evidence type="ECO:0000256" key="2">
    <source>
        <dbReference type="ARBA" id="ARBA00010320"/>
    </source>
</evidence>
<comment type="subcellular location">
    <subcellularLocation>
        <location evidence="1 11">Mitochondrion inner membrane</location>
        <topology evidence="1 11">Single-pass membrane protein</topology>
    </subcellularLocation>
</comment>
<keyword evidence="8 11" id="KW-0496">Mitochondrion</keyword>
<reference evidence="14 15" key="1">
    <citation type="journal article" date="2019" name="Sci. Rep.">
        <title>Comparative genomics of chytrid fungi reveal insights into the obligate biotrophic and pathogenic lifestyle of Synchytrium endobioticum.</title>
        <authorList>
            <person name="van de Vossenberg B.T.L.H."/>
            <person name="Warris S."/>
            <person name="Nguyen H.D.T."/>
            <person name="van Gent-Pelzer M.P.E."/>
            <person name="Joly D.L."/>
            <person name="van de Geest H.C."/>
            <person name="Bonants P.J.M."/>
            <person name="Smith D.S."/>
            <person name="Levesque C.A."/>
            <person name="van der Lee T.A.J."/>
        </authorList>
    </citation>
    <scope>NUCLEOTIDE SEQUENCE [LARGE SCALE GENOMIC DNA]</scope>
    <source>
        <strain evidence="14 15">CBS 675.73</strain>
    </source>
</reference>
<evidence type="ECO:0000256" key="8">
    <source>
        <dbReference type="ARBA" id="ARBA00023128"/>
    </source>
</evidence>
<dbReference type="InterPro" id="IPR012677">
    <property type="entry name" value="Nucleotide-bd_a/b_plait_sf"/>
</dbReference>
<dbReference type="STRING" id="246404.A0A507FIV3"/>
<feature type="domain" description="Mitochondrial escape protein 2 C-terminal" evidence="13">
    <location>
        <begin position="378"/>
        <end position="836"/>
    </location>
</feature>
<dbReference type="InterPro" id="IPR018850">
    <property type="entry name" value="Mt_escape_2_C"/>
</dbReference>
<evidence type="ECO:0000256" key="7">
    <source>
        <dbReference type="ARBA" id="ARBA00022989"/>
    </source>
</evidence>
<evidence type="ECO:0000256" key="9">
    <source>
        <dbReference type="ARBA" id="ARBA00023136"/>
    </source>
</evidence>
<dbReference type="GO" id="GO:0005743">
    <property type="term" value="C:mitochondrial inner membrane"/>
    <property type="evidence" value="ECO:0007669"/>
    <property type="project" value="UniProtKB-SubCell"/>
</dbReference>
<protein>
    <recommendedName>
        <fullName evidence="3 11">Mitochondrial escape protein 2</fullName>
    </recommendedName>
</protein>
<dbReference type="Gene3D" id="3.30.70.330">
    <property type="match status" value="1"/>
</dbReference>
<dbReference type="Proteomes" id="UP000320333">
    <property type="component" value="Unassembled WGS sequence"/>
</dbReference>
<keyword evidence="9" id="KW-0472">Membrane</keyword>
<keyword evidence="6" id="KW-0809">Transit peptide</keyword>
<comment type="caution">
    <text evidence="14">The sequence shown here is derived from an EMBL/GenBank/DDBJ whole genome shotgun (WGS) entry which is preliminary data.</text>
</comment>
<evidence type="ECO:0000313" key="14">
    <source>
        <dbReference type="EMBL" id="TPX76234.1"/>
    </source>
</evidence>